<dbReference type="SUPFAM" id="SSF53901">
    <property type="entry name" value="Thiolase-like"/>
    <property type="match status" value="2"/>
</dbReference>
<dbReference type="Pfam" id="PF00108">
    <property type="entry name" value="Thiolase_N"/>
    <property type="match status" value="1"/>
</dbReference>
<keyword evidence="5" id="KW-0276">Fatty acid metabolism</keyword>
<dbReference type="PROSITE" id="PS00099">
    <property type="entry name" value="THIOLASE_3"/>
    <property type="match status" value="1"/>
</dbReference>
<keyword evidence="8" id="KW-0576">Peroxisome</keyword>
<evidence type="ECO:0000256" key="2">
    <source>
        <dbReference type="ARBA" id="ARBA00005189"/>
    </source>
</evidence>
<keyword evidence="9 11" id="KW-0012">Acyltransferase</keyword>
<dbReference type="NCBIfam" id="TIGR01930">
    <property type="entry name" value="AcCoA-C-Actrans"/>
    <property type="match status" value="1"/>
</dbReference>
<keyword evidence="15" id="KW-1185">Reference proteome</keyword>
<evidence type="ECO:0000256" key="6">
    <source>
        <dbReference type="ARBA" id="ARBA00022946"/>
    </source>
</evidence>
<evidence type="ECO:0000313" key="15">
    <source>
        <dbReference type="Proteomes" id="UP001642464"/>
    </source>
</evidence>
<dbReference type="Pfam" id="PF02803">
    <property type="entry name" value="Thiolase_C"/>
    <property type="match status" value="1"/>
</dbReference>
<feature type="domain" description="Thiolase C-terminal" evidence="13">
    <location>
        <begin position="315"/>
        <end position="436"/>
    </location>
</feature>
<dbReference type="EMBL" id="CAXAMM010038555">
    <property type="protein sequence ID" value="CAK9078891.1"/>
    <property type="molecule type" value="Genomic_DNA"/>
</dbReference>
<comment type="subcellular location">
    <subcellularLocation>
        <location evidence="1">Peroxisome</location>
    </subcellularLocation>
</comment>
<gene>
    <name evidence="14" type="ORF">SCF082_LOCUS37663</name>
</gene>
<evidence type="ECO:0000256" key="5">
    <source>
        <dbReference type="ARBA" id="ARBA00022832"/>
    </source>
</evidence>
<evidence type="ECO:0000256" key="9">
    <source>
        <dbReference type="ARBA" id="ARBA00023315"/>
    </source>
</evidence>
<dbReference type="InterPro" id="IPR020610">
    <property type="entry name" value="Thiolase_AS"/>
</dbReference>
<dbReference type="CDD" id="cd00751">
    <property type="entry name" value="thiolase"/>
    <property type="match status" value="1"/>
</dbReference>
<dbReference type="InterPro" id="IPR020616">
    <property type="entry name" value="Thiolase_N"/>
</dbReference>
<keyword evidence="4 11" id="KW-0808">Transferase</keyword>
<dbReference type="PANTHER" id="PTHR43853:SF8">
    <property type="entry name" value="3-KETOACYL-COA THIOLASE, PEROXISOMAL"/>
    <property type="match status" value="1"/>
</dbReference>
<comment type="pathway">
    <text evidence="2">Lipid metabolism.</text>
</comment>
<evidence type="ECO:0000256" key="7">
    <source>
        <dbReference type="ARBA" id="ARBA00023098"/>
    </source>
</evidence>
<dbReference type="PIRSF" id="PIRSF000429">
    <property type="entry name" value="Ac-CoA_Ac_transf"/>
    <property type="match status" value="1"/>
</dbReference>
<dbReference type="PANTHER" id="PTHR43853">
    <property type="entry name" value="3-KETOACYL-COA THIOLASE, PEROXISOMAL"/>
    <property type="match status" value="1"/>
</dbReference>
<feature type="domain" description="Thiolase N-terminal" evidence="12">
    <location>
        <begin position="49"/>
        <end position="306"/>
    </location>
</feature>
<dbReference type="InterPro" id="IPR020613">
    <property type="entry name" value="Thiolase_CS"/>
</dbReference>
<dbReference type="GO" id="GO:0016746">
    <property type="term" value="F:acyltransferase activity"/>
    <property type="evidence" value="ECO:0007669"/>
    <property type="project" value="UniProtKB-KW"/>
</dbReference>
<dbReference type="Proteomes" id="UP001642464">
    <property type="component" value="Unassembled WGS sequence"/>
</dbReference>
<dbReference type="EC" id="2.3.1.16" evidence="10"/>
<proteinExistence type="inferred from homology"/>
<dbReference type="PROSITE" id="PS00098">
    <property type="entry name" value="THIOLASE_1"/>
    <property type="match status" value="1"/>
</dbReference>
<dbReference type="PROSITE" id="PS00737">
    <property type="entry name" value="THIOLASE_2"/>
    <property type="match status" value="1"/>
</dbReference>
<dbReference type="InterPro" id="IPR020617">
    <property type="entry name" value="Thiolase_C"/>
</dbReference>
<dbReference type="InterPro" id="IPR020615">
    <property type="entry name" value="Thiolase_acyl_enz_int_AS"/>
</dbReference>
<evidence type="ECO:0000256" key="1">
    <source>
        <dbReference type="ARBA" id="ARBA00004275"/>
    </source>
</evidence>
<comment type="caution">
    <text evidence="14">The sequence shown here is derived from an EMBL/GenBank/DDBJ whole genome shotgun (WGS) entry which is preliminary data.</text>
</comment>
<evidence type="ECO:0000256" key="11">
    <source>
        <dbReference type="RuleBase" id="RU003557"/>
    </source>
</evidence>
<dbReference type="Gene3D" id="3.40.47.10">
    <property type="match status" value="2"/>
</dbReference>
<evidence type="ECO:0000256" key="10">
    <source>
        <dbReference type="ARBA" id="ARBA00024073"/>
    </source>
</evidence>
<evidence type="ECO:0000256" key="8">
    <source>
        <dbReference type="ARBA" id="ARBA00023140"/>
    </source>
</evidence>
<organism evidence="14 15">
    <name type="scientific">Durusdinium trenchii</name>
    <dbReference type="NCBI Taxonomy" id="1381693"/>
    <lineage>
        <taxon>Eukaryota</taxon>
        <taxon>Sar</taxon>
        <taxon>Alveolata</taxon>
        <taxon>Dinophyceae</taxon>
        <taxon>Suessiales</taxon>
        <taxon>Symbiodiniaceae</taxon>
        <taxon>Durusdinium</taxon>
    </lineage>
</organism>
<dbReference type="InterPro" id="IPR016039">
    <property type="entry name" value="Thiolase-like"/>
</dbReference>
<keyword evidence="6" id="KW-0809">Transit peptide</keyword>
<evidence type="ECO:0000259" key="12">
    <source>
        <dbReference type="Pfam" id="PF00108"/>
    </source>
</evidence>
<evidence type="ECO:0000256" key="4">
    <source>
        <dbReference type="ARBA" id="ARBA00022679"/>
    </source>
</evidence>
<comment type="similarity">
    <text evidence="3 11">Belongs to the thiolase-like superfamily. Thiolase family.</text>
</comment>
<evidence type="ECO:0000313" key="14">
    <source>
        <dbReference type="EMBL" id="CAK9078891.1"/>
    </source>
</evidence>
<name>A0ABP0PTL5_9DINO</name>
<reference evidence="14 15" key="1">
    <citation type="submission" date="2024-02" db="EMBL/GenBank/DDBJ databases">
        <authorList>
            <person name="Chen Y."/>
            <person name="Shah S."/>
            <person name="Dougan E. K."/>
            <person name="Thang M."/>
            <person name="Chan C."/>
        </authorList>
    </citation>
    <scope>NUCLEOTIDE SEQUENCE [LARGE SCALE GENOMIC DNA]</scope>
</reference>
<dbReference type="InterPro" id="IPR050215">
    <property type="entry name" value="Thiolase-like_sf_Thiolase"/>
</dbReference>
<evidence type="ECO:0000259" key="13">
    <source>
        <dbReference type="Pfam" id="PF02803"/>
    </source>
</evidence>
<dbReference type="InterPro" id="IPR002155">
    <property type="entry name" value="Thiolase"/>
</dbReference>
<sequence>MDQQQKRVAKLAAHLAAGGAEVAVGVAASETGNQSAVYGAVGSQNDDDVVIVSALRTAIAKARKGAFKDTSPDDLLVSVFQGVLQETKIDPAEIGDVVVGNVQLSGSYSMPARTAMFRAGIPESASVRSINRQCSSGIQAVADIAMEIKTGQIDCGIGAGVESMTNGGSPGDMSALPPMNLNEIFQNPGASASLTAMGMTSENVAEEFKITREEQDALAVDSHKKSLAAQAAGKFQKEIVPVTVTVEDAEGNEKEVVVDKDEGPRAGTTLEGLAKLKPAFKKGGSTTAGNSSQVSDGAAAVLLMTRAKAKQLGLPIKAVFRGFKVVGVPPNVMGIGPAAAIPALMEDTKVPLEKVDVVELNEAFASQATYCVKKLGIPMEKVNPNGGAISLGHPLGCTGSRMVATLVSELEREKKNLGIVSMCIGTGMGAAALIERQS</sequence>
<protein>
    <recommendedName>
        <fullName evidence="10">acetyl-CoA C-acyltransferase</fullName>
        <ecNumber evidence="10">2.3.1.16</ecNumber>
    </recommendedName>
</protein>
<accession>A0ABP0PTL5</accession>
<keyword evidence="7" id="KW-0443">Lipid metabolism</keyword>
<evidence type="ECO:0000256" key="3">
    <source>
        <dbReference type="ARBA" id="ARBA00010982"/>
    </source>
</evidence>